<sequence>MDSLVAIAPAAAPTSMPEAQVAVQAQVRRALDLPDGRAPVEVRRLPGTDIFEVSHVSGTAACQSLAFARATPGAPAAILPSPAMEGELCGASQAHVGRAGGVPALVHLQKSYLSPGEAYAARKPLVTIRVTPWTGLGWGPTCQVGLQFQAERNLAESLCARPGDCRAFETTAQVLAAAFNRSKAQDALYQRRASPVRYDLDPPPKSTEPLVAQVWAQLQRNQRELPVFGRTPKTQVMPAFSEDELDVVATQYDGRWHVAVIGFPGIGWRQDRSVTLVTLYEAGKAAVPRATYIIQDSVSGLESAKASLAGE</sequence>
<dbReference type="Proteomes" id="UP000247763">
    <property type="component" value="Chromosome"/>
</dbReference>
<dbReference type="EMBL" id="CP029479">
    <property type="protein sequence ID" value="AWM77477.1"/>
    <property type="molecule type" value="Genomic_DNA"/>
</dbReference>
<proteinExistence type="predicted"/>
<protein>
    <submittedName>
        <fullName evidence="1">Uncharacterized protein</fullName>
    </submittedName>
</protein>
<evidence type="ECO:0000313" key="2">
    <source>
        <dbReference type="Proteomes" id="UP000247763"/>
    </source>
</evidence>
<dbReference type="AlphaFoldDB" id="A0A2Z3HP20"/>
<accession>A0A2Z3HP20</accession>
<name>A0A2Z3HP20_9CAUL</name>
<dbReference type="RefSeq" id="WP_110450044.1">
    <property type="nucleotide sequence ID" value="NZ_CP029479.1"/>
</dbReference>
<dbReference type="KEGG" id="phb:HYN04_06690"/>
<evidence type="ECO:0000313" key="1">
    <source>
        <dbReference type="EMBL" id="AWM77477.1"/>
    </source>
</evidence>
<organism evidence="1 2">
    <name type="scientific">Phenylobacterium parvum</name>
    <dbReference type="NCBI Taxonomy" id="2201350"/>
    <lineage>
        <taxon>Bacteria</taxon>
        <taxon>Pseudomonadati</taxon>
        <taxon>Pseudomonadota</taxon>
        <taxon>Alphaproteobacteria</taxon>
        <taxon>Caulobacterales</taxon>
        <taxon>Caulobacteraceae</taxon>
        <taxon>Phenylobacterium</taxon>
    </lineage>
</organism>
<keyword evidence="2" id="KW-1185">Reference proteome</keyword>
<gene>
    <name evidence="1" type="ORF">HYN04_06690</name>
</gene>
<dbReference type="OrthoDB" id="8894554at2"/>
<reference evidence="2" key="1">
    <citation type="submission" date="2018-05" db="EMBL/GenBank/DDBJ databases">
        <title>Genome sequencing of Phenylobacterium sp. HYN0004.</title>
        <authorList>
            <person name="Yi H."/>
            <person name="Baek C."/>
        </authorList>
    </citation>
    <scope>NUCLEOTIDE SEQUENCE [LARGE SCALE GENOMIC DNA]</scope>
    <source>
        <strain evidence="2">HYN0004</strain>
    </source>
</reference>